<dbReference type="InterPro" id="IPR013761">
    <property type="entry name" value="SAM/pointed_sf"/>
</dbReference>
<comment type="caution">
    <text evidence="1">The sequence shown here is derived from an EMBL/GenBank/DDBJ whole genome shotgun (WGS) entry which is preliminary data.</text>
</comment>
<name>A0A8S3YLJ1_9EUPU</name>
<dbReference type="AlphaFoldDB" id="A0A8S3YLJ1"/>
<feature type="non-terminal residue" evidence="1">
    <location>
        <position position="65"/>
    </location>
</feature>
<dbReference type="Proteomes" id="UP000678393">
    <property type="component" value="Unassembled WGS sequence"/>
</dbReference>
<keyword evidence="2" id="KW-1185">Reference proteome</keyword>
<proteinExistence type="predicted"/>
<dbReference type="Gene3D" id="1.10.150.50">
    <property type="entry name" value="Transcription Factor, Ets-1"/>
    <property type="match status" value="1"/>
</dbReference>
<gene>
    <name evidence="1" type="ORF">CUNI_LOCUS1850</name>
</gene>
<sequence>AQETYQDYTGSDMFQLTLAEMEEELGHEEAIRLDGQLTLQKSSSGYTTRAAQELQEILRRRKQDC</sequence>
<dbReference type="OrthoDB" id="4680325at2759"/>
<evidence type="ECO:0000313" key="2">
    <source>
        <dbReference type="Proteomes" id="UP000678393"/>
    </source>
</evidence>
<organism evidence="1 2">
    <name type="scientific">Candidula unifasciata</name>
    <dbReference type="NCBI Taxonomy" id="100452"/>
    <lineage>
        <taxon>Eukaryota</taxon>
        <taxon>Metazoa</taxon>
        <taxon>Spiralia</taxon>
        <taxon>Lophotrochozoa</taxon>
        <taxon>Mollusca</taxon>
        <taxon>Gastropoda</taxon>
        <taxon>Heterobranchia</taxon>
        <taxon>Euthyneura</taxon>
        <taxon>Panpulmonata</taxon>
        <taxon>Eupulmonata</taxon>
        <taxon>Stylommatophora</taxon>
        <taxon>Helicina</taxon>
        <taxon>Helicoidea</taxon>
        <taxon>Geomitridae</taxon>
        <taxon>Candidula</taxon>
    </lineage>
</organism>
<accession>A0A8S3YLJ1</accession>
<protein>
    <submittedName>
        <fullName evidence="1">Uncharacterized protein</fullName>
    </submittedName>
</protein>
<feature type="non-terminal residue" evidence="1">
    <location>
        <position position="1"/>
    </location>
</feature>
<dbReference type="EMBL" id="CAJHNH020000231">
    <property type="protein sequence ID" value="CAG5116292.1"/>
    <property type="molecule type" value="Genomic_DNA"/>
</dbReference>
<evidence type="ECO:0000313" key="1">
    <source>
        <dbReference type="EMBL" id="CAG5116292.1"/>
    </source>
</evidence>
<reference evidence="1" key="1">
    <citation type="submission" date="2021-04" db="EMBL/GenBank/DDBJ databases">
        <authorList>
            <consortium name="Molecular Ecology Group"/>
        </authorList>
    </citation>
    <scope>NUCLEOTIDE SEQUENCE</scope>
</reference>